<feature type="domain" description="AP5B1 middle" evidence="6">
    <location>
        <begin position="251"/>
        <end position="628"/>
    </location>
</feature>
<keyword evidence="2" id="KW-0813">Transport</keyword>
<keyword evidence="10" id="KW-1185">Reference proteome</keyword>
<name>A0A8C4S631_ERPCA</name>
<evidence type="ECO:0000259" key="8">
    <source>
        <dbReference type="Pfam" id="PF21590"/>
    </source>
</evidence>
<dbReference type="Proteomes" id="UP000694620">
    <property type="component" value="Chromosome 8"/>
</dbReference>
<gene>
    <name evidence="9" type="primary">ap5b1</name>
</gene>
<reference evidence="9" key="3">
    <citation type="submission" date="2025-09" db="UniProtKB">
        <authorList>
            <consortium name="Ensembl"/>
        </authorList>
    </citation>
    <scope>IDENTIFICATION</scope>
</reference>
<proteinExistence type="predicted"/>
<dbReference type="Ensembl" id="ENSECRT00000012302.1">
    <property type="protein sequence ID" value="ENSECRP00000012104.1"/>
    <property type="gene ID" value="ENSECRG00000008069.1"/>
</dbReference>
<feature type="domain" description="AP-5 complex subunit beta-1 N-terminal" evidence="5">
    <location>
        <begin position="34"/>
        <end position="106"/>
    </location>
</feature>
<evidence type="ECO:0000313" key="9">
    <source>
        <dbReference type="Ensembl" id="ENSECRP00000012104.1"/>
    </source>
</evidence>
<dbReference type="GeneTree" id="ENSGT00530000064721"/>
<dbReference type="Pfam" id="PF21590">
    <property type="entry name" value="AP5B1_C"/>
    <property type="match status" value="1"/>
</dbReference>
<dbReference type="InterPro" id="IPR048980">
    <property type="entry name" value="AP5B1_barrel"/>
</dbReference>
<reference evidence="9" key="2">
    <citation type="submission" date="2025-08" db="UniProtKB">
        <authorList>
            <consortium name="Ensembl"/>
        </authorList>
    </citation>
    <scope>IDENTIFICATION</scope>
</reference>
<dbReference type="GO" id="GO:0015031">
    <property type="term" value="P:protein transport"/>
    <property type="evidence" value="ECO:0007669"/>
    <property type="project" value="UniProtKB-KW"/>
</dbReference>
<evidence type="ECO:0000259" key="7">
    <source>
        <dbReference type="Pfam" id="PF21589"/>
    </source>
</evidence>
<sequence>MTNLDHSNWANRVADFFHSPSHFLLATSTDAFLADILHDIKNDKISEGTKVLLLSPLLEYPTLLCTSPHIAEQTASSLLDILIQTPHTPKTVNLKSHLMLSITSVLISTSCMKPGLGVAERLIEALIQTLQDTNDQKCGVFCRPMRAIASECLREFEVCYPGLLSQKLDILSSLRQHESSPLHQSFSLLYSVALKNAVRWLTLQNDIADRDLKDILVRSEGLAWSATENMLNLFPITTGDVIPVLPYSMEIRELKSVISLLLEESYLLTPVCQASLLRELTQVVAMVQSLSPTIFKSQLLRLFGTVEISLLHAMLQMKGTFTDSLFTAEDENFLLKRLVGMAQHPLLPVPHKLFYIDCILHFPENRPICSSGEENLPVLVTPQMTSLLFPTVFNESHTMLSRFNLLCLVYLEAGNEEDKGAGYMYEHLMALQAVVEHHSSREIAVTYFRSVYIFLYYFYQNEKYPGNLIQSLCQLYQKHCDFAPHFINLAECTQRTLDDSPWPTDLLQAVQILIVQLPQDQLIQSSLSWNLKMLSRIANESQVSQGSTVHFLLNLLLNSGLCTSGNWRMGNSVLTVCRNVLQHPSLDKIFIELADLLQFMMLRFEDLDIQDHARFYYTLLTNLSKDKLASILASGAGASRTKVRSLSSIMAESEELSSSLTVHSTRHPVLQLIKVSADDGSRRQLTDCGEPLEDIPDCDLFESYCDQFLHLSPVIILNYHLTFVGGVDPSFAKLFCIRLHFELTDGNYAPCSEITVPSLFQERKPHLITLTLKPIRPYPTVLKVCAVFTTEDGISWQTQLNPISVGFSEVFLSLPVPRQWPVHKKLQLFDQMWCFLSSEKSEESATSRFCFEADEQSLERMLDLHLSTFAISKNPEPETYKVLVFLPPKFHILLQIQRTEDAVCVSIVTDSWQLLPFINAYLQSITSSSGLDSSLSVLKL</sequence>
<dbReference type="InterPro" id="IPR048979">
    <property type="entry name" value="AP5B1_middle"/>
</dbReference>
<evidence type="ECO:0000259" key="6">
    <source>
        <dbReference type="Pfam" id="PF21588"/>
    </source>
</evidence>
<protein>
    <recommendedName>
        <fullName evidence="1">AP-5 complex subunit beta-1</fullName>
    </recommendedName>
    <alternativeName>
        <fullName evidence="4">Adaptor-related protein complex 5 beta subunit</fullName>
    </alternativeName>
</protein>
<dbReference type="GO" id="GO:0030119">
    <property type="term" value="C:AP-type membrane coat adaptor complex"/>
    <property type="evidence" value="ECO:0007669"/>
    <property type="project" value="TreeGrafter"/>
</dbReference>
<dbReference type="Pfam" id="PF21588">
    <property type="entry name" value="AP5B1_middle"/>
    <property type="match status" value="1"/>
</dbReference>
<evidence type="ECO:0000256" key="2">
    <source>
        <dbReference type="ARBA" id="ARBA00022448"/>
    </source>
</evidence>
<evidence type="ECO:0000256" key="3">
    <source>
        <dbReference type="ARBA" id="ARBA00022927"/>
    </source>
</evidence>
<accession>A0A8C4S631</accession>
<dbReference type="GO" id="GO:0005765">
    <property type="term" value="C:lysosomal membrane"/>
    <property type="evidence" value="ECO:0007669"/>
    <property type="project" value="TreeGrafter"/>
</dbReference>
<reference evidence="9" key="1">
    <citation type="submission" date="2021-06" db="EMBL/GenBank/DDBJ databases">
        <authorList>
            <consortium name="Wellcome Sanger Institute Data Sharing"/>
        </authorList>
    </citation>
    <scope>NUCLEOTIDE SEQUENCE [LARGE SCALE GENOMIC DNA]</scope>
</reference>
<organism evidence="9 10">
    <name type="scientific">Erpetoichthys calabaricus</name>
    <name type="common">Rope fish</name>
    <name type="synonym">Calamoichthys calabaricus</name>
    <dbReference type="NCBI Taxonomy" id="27687"/>
    <lineage>
        <taxon>Eukaryota</taxon>
        <taxon>Metazoa</taxon>
        <taxon>Chordata</taxon>
        <taxon>Craniata</taxon>
        <taxon>Vertebrata</taxon>
        <taxon>Euteleostomi</taxon>
        <taxon>Actinopterygii</taxon>
        <taxon>Polypteriformes</taxon>
        <taxon>Polypteridae</taxon>
        <taxon>Erpetoichthys</taxon>
    </lineage>
</organism>
<feature type="domain" description="AP-5 complex subunit beta-1 beta-barrel" evidence="7">
    <location>
        <begin position="733"/>
        <end position="803"/>
    </location>
</feature>
<keyword evidence="3" id="KW-0653">Protein transport</keyword>
<dbReference type="PANTHER" id="PTHR34033:SF1">
    <property type="entry name" value="AP-5 COMPLEX SUBUNIT BETA-1"/>
    <property type="match status" value="1"/>
</dbReference>
<feature type="domain" description="AP5B1 C-terminal" evidence="8">
    <location>
        <begin position="827"/>
        <end position="925"/>
    </location>
</feature>
<dbReference type="PANTHER" id="PTHR34033">
    <property type="entry name" value="AP-5 COMPLEX SUBUNIT BETA-1"/>
    <property type="match status" value="1"/>
</dbReference>
<dbReference type="InterPro" id="IPR038741">
    <property type="entry name" value="AP5B1"/>
</dbReference>
<evidence type="ECO:0000256" key="4">
    <source>
        <dbReference type="ARBA" id="ARBA00032431"/>
    </source>
</evidence>
<dbReference type="Pfam" id="PF21589">
    <property type="entry name" value="AP5B1_barrel"/>
    <property type="match status" value="1"/>
</dbReference>
<dbReference type="InterPro" id="IPR048978">
    <property type="entry name" value="AP5B1_N"/>
</dbReference>
<dbReference type="AlphaFoldDB" id="A0A8C4S631"/>
<evidence type="ECO:0000313" key="10">
    <source>
        <dbReference type="Proteomes" id="UP000694620"/>
    </source>
</evidence>
<evidence type="ECO:0000256" key="1">
    <source>
        <dbReference type="ARBA" id="ARBA00018167"/>
    </source>
</evidence>
<dbReference type="GO" id="GO:0016197">
    <property type="term" value="P:endosomal transport"/>
    <property type="evidence" value="ECO:0007669"/>
    <property type="project" value="InterPro"/>
</dbReference>
<dbReference type="Pfam" id="PF21587">
    <property type="entry name" value="AP5B1_N"/>
    <property type="match status" value="1"/>
</dbReference>
<evidence type="ECO:0000259" key="5">
    <source>
        <dbReference type="Pfam" id="PF21587"/>
    </source>
</evidence>
<dbReference type="InterPro" id="IPR048981">
    <property type="entry name" value="AP5B1_C"/>
</dbReference>